<keyword evidence="1" id="KW-1133">Transmembrane helix</keyword>
<dbReference type="EMBL" id="CP042425">
    <property type="protein sequence ID" value="QEL14180.1"/>
    <property type="molecule type" value="Genomic_DNA"/>
</dbReference>
<accession>A0A5C1A662</accession>
<protein>
    <submittedName>
        <fullName evidence="2">Uncharacterized protein</fullName>
    </submittedName>
</protein>
<keyword evidence="1" id="KW-0472">Membrane</keyword>
<keyword evidence="3" id="KW-1185">Reference proteome</keyword>
<sequence>MTNEHLLPKSALWQATWFCAALSAITLIGMIVLYATSGGAHPGMLPVFLCNLPLAFMFAAYPVKRAHERIQALENRLSELEAAQATR</sequence>
<name>A0A5C1A662_9BACT</name>
<organism evidence="2 3">
    <name type="scientific">Limnoglobus roseus</name>
    <dbReference type="NCBI Taxonomy" id="2598579"/>
    <lineage>
        <taxon>Bacteria</taxon>
        <taxon>Pseudomonadati</taxon>
        <taxon>Planctomycetota</taxon>
        <taxon>Planctomycetia</taxon>
        <taxon>Gemmatales</taxon>
        <taxon>Gemmataceae</taxon>
        <taxon>Limnoglobus</taxon>
    </lineage>
</organism>
<evidence type="ECO:0000313" key="3">
    <source>
        <dbReference type="Proteomes" id="UP000324974"/>
    </source>
</evidence>
<keyword evidence="1" id="KW-0812">Transmembrane</keyword>
<gene>
    <name evidence="2" type="ORF">PX52LOC_01050</name>
</gene>
<feature type="transmembrane region" description="Helical" evidence="1">
    <location>
        <begin position="43"/>
        <end position="63"/>
    </location>
</feature>
<evidence type="ECO:0000313" key="2">
    <source>
        <dbReference type="EMBL" id="QEL14180.1"/>
    </source>
</evidence>
<feature type="transmembrane region" description="Helical" evidence="1">
    <location>
        <begin position="12"/>
        <end position="37"/>
    </location>
</feature>
<evidence type="ECO:0000256" key="1">
    <source>
        <dbReference type="SAM" id="Phobius"/>
    </source>
</evidence>
<reference evidence="3" key="1">
    <citation type="submission" date="2019-08" db="EMBL/GenBank/DDBJ databases">
        <title>Limnoglobus roseus gen. nov., sp. nov., a novel freshwater planctomycete with a giant genome from the family Gemmataceae.</title>
        <authorList>
            <person name="Kulichevskaya I.S."/>
            <person name="Naumoff D.G."/>
            <person name="Miroshnikov K."/>
            <person name="Ivanova A."/>
            <person name="Philippov D.A."/>
            <person name="Hakobyan A."/>
            <person name="Rijpstra I.C."/>
            <person name="Sinninghe Damste J.S."/>
            <person name="Liesack W."/>
            <person name="Dedysh S.N."/>
        </authorList>
    </citation>
    <scope>NUCLEOTIDE SEQUENCE [LARGE SCALE GENOMIC DNA]</scope>
    <source>
        <strain evidence="3">PX52</strain>
    </source>
</reference>
<proteinExistence type="predicted"/>
<dbReference type="RefSeq" id="WP_149109092.1">
    <property type="nucleotide sequence ID" value="NZ_CP042425.1"/>
</dbReference>
<dbReference type="Proteomes" id="UP000324974">
    <property type="component" value="Chromosome"/>
</dbReference>
<dbReference type="AlphaFoldDB" id="A0A5C1A662"/>
<dbReference type="KEGG" id="lrs:PX52LOC_01050"/>